<name>A0A653M3X2_9FLAO</name>
<gene>
    <name evidence="11" type="ORF">MARI151_10242</name>
</gene>
<keyword evidence="12" id="KW-1185">Reference proteome</keyword>
<dbReference type="RefSeq" id="WP_159301615.1">
    <property type="nucleotide sequence ID" value="NZ_LR733271.1"/>
</dbReference>
<dbReference type="Proteomes" id="UP000430202">
    <property type="component" value="Unassembled WGS sequence"/>
</dbReference>
<dbReference type="Pfam" id="PF02836">
    <property type="entry name" value="Glyco_hydro_2_C"/>
    <property type="match status" value="1"/>
</dbReference>
<dbReference type="GO" id="GO:0005975">
    <property type="term" value="P:carbohydrate metabolic process"/>
    <property type="evidence" value="ECO:0007669"/>
    <property type="project" value="InterPro"/>
</dbReference>
<evidence type="ECO:0000256" key="2">
    <source>
        <dbReference type="ARBA" id="ARBA00022801"/>
    </source>
</evidence>
<dbReference type="InterPro" id="IPR008979">
    <property type="entry name" value="Galactose-bd-like_sf"/>
</dbReference>
<feature type="domain" description="Glycosyl hydrolases family 2 sugar binding" evidence="8">
    <location>
        <begin position="97"/>
        <end position="198"/>
    </location>
</feature>
<dbReference type="InterPro" id="IPR040605">
    <property type="entry name" value="Glyco_hydro2_dom5"/>
</dbReference>
<dbReference type="PROSITE" id="PS00719">
    <property type="entry name" value="GLYCOSYL_HYDROL_F2_1"/>
    <property type="match status" value="1"/>
</dbReference>
<dbReference type="InterPro" id="IPR006101">
    <property type="entry name" value="Glyco_hydro_2"/>
</dbReference>
<evidence type="ECO:0000259" key="8">
    <source>
        <dbReference type="Pfam" id="PF02837"/>
    </source>
</evidence>
<dbReference type="SUPFAM" id="SSF49785">
    <property type="entry name" value="Galactose-binding domain-like"/>
    <property type="match status" value="1"/>
</dbReference>
<dbReference type="EMBL" id="CABWLR010000001">
    <property type="protein sequence ID" value="VXA99632.1"/>
    <property type="molecule type" value="Genomic_DNA"/>
</dbReference>
<dbReference type="InterPro" id="IPR008964">
    <property type="entry name" value="Invasin/intimin_cell_adhesion"/>
</dbReference>
<comment type="similarity">
    <text evidence="1 4">Belongs to the glycosyl hydrolase 2 family.</text>
</comment>
<dbReference type="GO" id="GO:0004553">
    <property type="term" value="F:hydrolase activity, hydrolyzing O-glycosyl compounds"/>
    <property type="evidence" value="ECO:0007669"/>
    <property type="project" value="InterPro"/>
</dbReference>
<feature type="domain" description="Glycoside hydrolase family 2 immunoglobulin-like beta-sandwich" evidence="6">
    <location>
        <begin position="218"/>
        <end position="321"/>
    </location>
</feature>
<keyword evidence="3 4" id="KW-0326">Glycosidase</keyword>
<evidence type="ECO:0000259" key="10">
    <source>
        <dbReference type="Pfam" id="PF18565"/>
    </source>
</evidence>
<evidence type="ECO:0000256" key="1">
    <source>
        <dbReference type="ARBA" id="ARBA00007401"/>
    </source>
</evidence>
<dbReference type="InterPro" id="IPR051913">
    <property type="entry name" value="GH2_Domain-Containing"/>
</dbReference>
<keyword evidence="5" id="KW-0732">Signal</keyword>
<sequence length="973" mass="109007">MTNQNTNKALLGLLIILLLTTRAFSQELPFGYPDSKRTKVSINQGWKFHLGNPNASYYETNTDDTFWETVNVPHTLALTSLALDGLQDEKTQLEFHRNVGWYRKTIAVPKNNNKVFLEFEGVHQVTDVWVNGKHVGKHGTGGYTPFHFDITGYVDKGKDNQVTVLADNRRSMVVPPDPGPFDYVKFSGLYRDVYLVEKHPVHIGFNWEAKRAGVTITTPTVDVVNKTATIDIKSVVKNKSNSPAKVTVVTRIINAEGLVVLKLTDDATIAQNNDYEFDQIGSLEDNVQLWDLDNPYLYRVNTEVLVDGKPVDVVENNLGIRKFELNADRGFMLNGKPIELMGFNRHQHYPYIGDAVPDALHYKDMLQFKEFGFNIMRTAHYPQDNAILDACDKLGILVYEEAPSWISMSTDKEWWNNFEQSERVMIRNHRNHPSVIIWGGGINHRGYVPLAHNTAKQEDPTRLTASQGSRWTGWQTSGLTDINANMLYGPFIWDRSEPMFAMEGRVGPEALAPFRKDSLMTGLISWTAHAYYTFHPTHDKASNKIDRTRSGGMTIFRNPRPELHWYKAELRKEPFVYLLEAWKKGQDSITVFSNAQSVELSINGKIIETKFPSKDTIYDGLHHAPFLFKNLKYADGEVKAKAIFKDGKTKEVVHKTAGQPYAIELMLDTVGRQFTADGADILMAYATVVDKKGTPITDYKGKVSFSVNKNATVVGDGAAINANPMFTEYGIAPALIKAGTTAGEVKIKVSAKGLKSANATVPLTSYNPNVLASDAKPIYDFKKVRIDIGANDQLVQFGWDFWNGNGEEKKSHKLPEFNNAEVSLATNSTDGVLRCLGEMNVIGKYGFVYGDGVLCIDEKGLSINFKGLPKGSYKLTTYHHAPQSNSDEMDPNKEKLKEIKILNIPYERKLTVTAGDNSKEVLVTEGKMMQFNEPGKNTILFTVKDEGTAEVSIQGTTGKGIWLNGIILQEWKK</sequence>
<organism evidence="11 12">
    <name type="scientific">Maribacter litoralis</name>
    <dbReference type="NCBI Taxonomy" id="2059726"/>
    <lineage>
        <taxon>Bacteria</taxon>
        <taxon>Pseudomonadati</taxon>
        <taxon>Bacteroidota</taxon>
        <taxon>Flavobacteriia</taxon>
        <taxon>Flavobacteriales</taxon>
        <taxon>Flavobacteriaceae</taxon>
        <taxon>Maribacter</taxon>
    </lineage>
</organism>
<dbReference type="Pfam" id="PF16355">
    <property type="entry name" value="DUF4982"/>
    <property type="match status" value="1"/>
</dbReference>
<evidence type="ECO:0000256" key="3">
    <source>
        <dbReference type="ARBA" id="ARBA00023295"/>
    </source>
</evidence>
<evidence type="ECO:0000256" key="4">
    <source>
        <dbReference type="RuleBase" id="RU361154"/>
    </source>
</evidence>
<evidence type="ECO:0000259" key="6">
    <source>
        <dbReference type="Pfam" id="PF00703"/>
    </source>
</evidence>
<feature type="chain" id="PRO_5024985548" evidence="5">
    <location>
        <begin position="26"/>
        <end position="973"/>
    </location>
</feature>
<dbReference type="InterPro" id="IPR023230">
    <property type="entry name" value="Glyco_hydro_2_CS"/>
</dbReference>
<proteinExistence type="inferred from homology"/>
<dbReference type="SUPFAM" id="SSF49303">
    <property type="entry name" value="beta-Galactosidase/glucuronidase domain"/>
    <property type="match status" value="1"/>
</dbReference>
<keyword evidence="2 4" id="KW-0378">Hydrolase</keyword>
<evidence type="ECO:0000313" key="11">
    <source>
        <dbReference type="EMBL" id="VXA99632.1"/>
    </source>
</evidence>
<dbReference type="InterPro" id="IPR006102">
    <property type="entry name" value="Ig-like_GH2"/>
</dbReference>
<dbReference type="PANTHER" id="PTHR42732">
    <property type="entry name" value="BETA-GALACTOSIDASE"/>
    <property type="match status" value="1"/>
</dbReference>
<dbReference type="SUPFAM" id="SSF51445">
    <property type="entry name" value="(Trans)glycosidases"/>
    <property type="match status" value="1"/>
</dbReference>
<dbReference type="Pfam" id="PF00703">
    <property type="entry name" value="Glyco_hydro_2"/>
    <property type="match status" value="1"/>
</dbReference>
<feature type="domain" description="Glycoside hydrolase family 2 catalytic" evidence="7">
    <location>
        <begin position="328"/>
        <end position="486"/>
    </location>
</feature>
<evidence type="ECO:0000313" key="12">
    <source>
        <dbReference type="Proteomes" id="UP000430202"/>
    </source>
</evidence>
<feature type="domain" description="DUF4982" evidence="9">
    <location>
        <begin position="588"/>
        <end position="649"/>
    </location>
</feature>
<dbReference type="InterPro" id="IPR013783">
    <property type="entry name" value="Ig-like_fold"/>
</dbReference>
<dbReference type="InterPro" id="IPR006103">
    <property type="entry name" value="Glyco_hydro_2_cat"/>
</dbReference>
<dbReference type="InterPro" id="IPR032311">
    <property type="entry name" value="DUF4982"/>
</dbReference>
<protein>
    <submittedName>
        <fullName evidence="11">Beta-galactosidase</fullName>
    </submittedName>
</protein>
<dbReference type="Gene3D" id="3.20.20.80">
    <property type="entry name" value="Glycosidases"/>
    <property type="match status" value="1"/>
</dbReference>
<dbReference type="InterPro" id="IPR017853">
    <property type="entry name" value="GH"/>
</dbReference>
<feature type="domain" description="Glycoside hydrolase family 2" evidence="10">
    <location>
        <begin position="670"/>
        <end position="759"/>
    </location>
</feature>
<dbReference type="Gene3D" id="2.60.120.260">
    <property type="entry name" value="Galactose-binding domain-like"/>
    <property type="match status" value="1"/>
</dbReference>
<dbReference type="InterPro" id="IPR006104">
    <property type="entry name" value="Glyco_hydro_2_N"/>
</dbReference>
<dbReference type="PANTHER" id="PTHR42732:SF1">
    <property type="entry name" value="BETA-MANNOSIDASE"/>
    <property type="match status" value="1"/>
</dbReference>
<evidence type="ECO:0000259" key="9">
    <source>
        <dbReference type="Pfam" id="PF16355"/>
    </source>
</evidence>
<accession>A0A653M3X2</accession>
<dbReference type="SUPFAM" id="SSF49373">
    <property type="entry name" value="Invasin/intimin cell-adhesion fragments"/>
    <property type="match status" value="1"/>
</dbReference>
<dbReference type="Gene3D" id="2.60.40.10">
    <property type="entry name" value="Immunoglobulins"/>
    <property type="match status" value="3"/>
</dbReference>
<dbReference type="PRINTS" id="PR00132">
    <property type="entry name" value="GLHYDRLASE2"/>
</dbReference>
<feature type="signal peptide" evidence="5">
    <location>
        <begin position="1"/>
        <end position="25"/>
    </location>
</feature>
<reference evidence="11 12" key="1">
    <citation type="submission" date="2019-10" db="EMBL/GenBank/DDBJ databases">
        <authorList>
            <person name="Karimi E."/>
        </authorList>
    </citation>
    <scope>NUCLEOTIDE SEQUENCE [LARGE SCALE GENOMIC DNA]</scope>
    <source>
        <strain evidence="11">Maribacter sp. 151</strain>
    </source>
</reference>
<dbReference type="InterPro" id="IPR036156">
    <property type="entry name" value="Beta-gal/glucu_dom_sf"/>
</dbReference>
<evidence type="ECO:0000259" key="7">
    <source>
        <dbReference type="Pfam" id="PF02836"/>
    </source>
</evidence>
<dbReference type="AlphaFoldDB" id="A0A653M3X2"/>
<dbReference type="Pfam" id="PF02837">
    <property type="entry name" value="Glyco_hydro_2_N"/>
    <property type="match status" value="1"/>
</dbReference>
<dbReference type="Pfam" id="PF18565">
    <property type="entry name" value="Glyco_hydro2_C5"/>
    <property type="match status" value="1"/>
</dbReference>
<evidence type="ECO:0000256" key="5">
    <source>
        <dbReference type="SAM" id="SignalP"/>
    </source>
</evidence>